<evidence type="ECO:0000313" key="3">
    <source>
        <dbReference type="RefSeq" id="XP_006819297.1"/>
    </source>
</evidence>
<dbReference type="PANTHER" id="PTHR12100:SF0">
    <property type="entry name" value="EXOCYST COMPLEX COMPONENT 5"/>
    <property type="match status" value="1"/>
</dbReference>
<dbReference type="Proteomes" id="UP000694865">
    <property type="component" value="Unplaced"/>
</dbReference>
<dbReference type="InterPro" id="IPR009976">
    <property type="entry name" value="Sec10-like"/>
</dbReference>
<dbReference type="Pfam" id="PF07393">
    <property type="entry name" value="Sec10_HB"/>
    <property type="match status" value="1"/>
</dbReference>
<keyword evidence="2" id="KW-1185">Reference proteome</keyword>
<dbReference type="PANTHER" id="PTHR12100">
    <property type="entry name" value="SEC10"/>
    <property type="match status" value="1"/>
</dbReference>
<protein>
    <submittedName>
        <fullName evidence="3">Exocyst complex component 5-like</fullName>
    </submittedName>
</protein>
<dbReference type="InterPro" id="IPR048627">
    <property type="entry name" value="Sec10_HB"/>
</dbReference>
<feature type="non-terminal residue" evidence="3">
    <location>
        <position position="1"/>
    </location>
</feature>
<accession>A0ABM0MH06</accession>
<feature type="domain" description="Exocyst complex component Sec10-like alpha-helical bundle" evidence="1">
    <location>
        <begin position="5"/>
        <end position="240"/>
    </location>
</feature>
<dbReference type="RefSeq" id="XP_006819297.1">
    <property type="nucleotide sequence ID" value="XM_006819234.1"/>
</dbReference>
<evidence type="ECO:0000313" key="2">
    <source>
        <dbReference type="Proteomes" id="UP000694865"/>
    </source>
</evidence>
<gene>
    <name evidence="3" type="primary">LOC102801761</name>
</gene>
<evidence type="ECO:0000259" key="1">
    <source>
        <dbReference type="Pfam" id="PF07393"/>
    </source>
</evidence>
<sequence length="241" mass="27322">IPPPDCKSPPKLYFFDVVGEANAIFHLLERQFSDTLVPLISTSPKHSECVHKKREIMEQMEAKIDTGLDRSLAVTMGYVKHILASEQKKTDFRPETENLGQMALYTPACSKVVQFVNVQAMNIIKPLDGKNVSTVLTEFGVRFHRTIYEHLQQFTYNSEGVMLAICDINEYRKCMKNLQNPLVSSLFDALHALCNLLVVQPENLKQVCTGEQLAGIDRSVMMSFIQLRADFKTARIAQQLK</sequence>
<name>A0ABM0MH06_SACKO</name>
<proteinExistence type="predicted"/>
<organism evidence="2 3">
    <name type="scientific">Saccoglossus kowalevskii</name>
    <name type="common">Acorn worm</name>
    <dbReference type="NCBI Taxonomy" id="10224"/>
    <lineage>
        <taxon>Eukaryota</taxon>
        <taxon>Metazoa</taxon>
        <taxon>Hemichordata</taxon>
        <taxon>Enteropneusta</taxon>
        <taxon>Harrimaniidae</taxon>
        <taxon>Saccoglossus</taxon>
    </lineage>
</organism>
<reference evidence="3" key="1">
    <citation type="submission" date="2025-08" db="UniProtKB">
        <authorList>
            <consortium name="RefSeq"/>
        </authorList>
    </citation>
    <scope>IDENTIFICATION</scope>
    <source>
        <tissue evidence="3">Testes</tissue>
    </source>
</reference>
<dbReference type="GeneID" id="102801761"/>